<evidence type="ECO:0000313" key="3">
    <source>
        <dbReference type="EMBL" id="KAJ8901702.1"/>
    </source>
</evidence>
<feature type="region of interest" description="Disordered" evidence="2">
    <location>
        <begin position="1"/>
        <end position="44"/>
    </location>
</feature>
<dbReference type="GO" id="GO:0048268">
    <property type="term" value="P:clathrin coat assembly"/>
    <property type="evidence" value="ECO:0007669"/>
    <property type="project" value="InterPro"/>
</dbReference>
<feature type="coiled-coil region" evidence="1">
    <location>
        <begin position="503"/>
        <end position="556"/>
    </location>
</feature>
<dbReference type="GO" id="GO:0005546">
    <property type="term" value="F:phosphatidylinositol-4,5-bisphosphate binding"/>
    <property type="evidence" value="ECO:0007669"/>
    <property type="project" value="TreeGrafter"/>
</dbReference>
<dbReference type="InterPro" id="IPR008942">
    <property type="entry name" value="ENTH_VHS"/>
</dbReference>
<dbReference type="EMBL" id="JAMWBK010000010">
    <property type="protein sequence ID" value="KAJ8901702.1"/>
    <property type="molecule type" value="Genomic_DNA"/>
</dbReference>
<dbReference type="GO" id="GO:0005545">
    <property type="term" value="F:1-phosphatidylinositol binding"/>
    <property type="evidence" value="ECO:0007669"/>
    <property type="project" value="TreeGrafter"/>
</dbReference>
<name>A0AAV8UKI3_9RHOD</name>
<dbReference type="GO" id="GO:0072583">
    <property type="term" value="P:clathrin-dependent endocytosis"/>
    <property type="evidence" value="ECO:0007669"/>
    <property type="project" value="InterPro"/>
</dbReference>
<dbReference type="PANTHER" id="PTHR22951:SF5">
    <property type="entry name" value="PHOSPHATIDYLINOSITOL-BINDING CLATHRIN ASSEMBLY PROTEIN LAP"/>
    <property type="match status" value="1"/>
</dbReference>
<protein>
    <recommendedName>
        <fullName evidence="5">ENTH domain-containing protein</fullName>
    </recommendedName>
</protein>
<organism evidence="3 4">
    <name type="scientific">Rhodosorus marinus</name>
    <dbReference type="NCBI Taxonomy" id="101924"/>
    <lineage>
        <taxon>Eukaryota</taxon>
        <taxon>Rhodophyta</taxon>
        <taxon>Stylonematophyceae</taxon>
        <taxon>Stylonematales</taxon>
        <taxon>Stylonemataceae</taxon>
        <taxon>Rhodosorus</taxon>
    </lineage>
</organism>
<dbReference type="AlphaFoldDB" id="A0AAV8UKI3"/>
<dbReference type="SUPFAM" id="SSF48464">
    <property type="entry name" value="ENTH/VHS domain"/>
    <property type="match status" value="1"/>
</dbReference>
<keyword evidence="1" id="KW-0175">Coiled coil</keyword>
<feature type="compositionally biased region" description="Basic and acidic residues" evidence="2">
    <location>
        <begin position="415"/>
        <end position="446"/>
    </location>
</feature>
<dbReference type="GO" id="GO:0000149">
    <property type="term" value="F:SNARE binding"/>
    <property type="evidence" value="ECO:0007669"/>
    <property type="project" value="TreeGrafter"/>
</dbReference>
<dbReference type="GO" id="GO:0006900">
    <property type="term" value="P:vesicle budding from membrane"/>
    <property type="evidence" value="ECO:0007669"/>
    <property type="project" value="TreeGrafter"/>
</dbReference>
<evidence type="ECO:0000313" key="4">
    <source>
        <dbReference type="Proteomes" id="UP001157974"/>
    </source>
</evidence>
<sequence length="690" mass="76866">MDDYYDDRHHDRGGGPPPRDYPDDRRGPPPGPPPPNNQGMATAPTDTSLFSKKFRDGWKKAFASKQDLWKVAVLNATGRDTSALDQQIVSNILEGINNGGDEIENRQSSVGAIVHHLEKRLREPDWIAAFKSQSVFHYVFRQTHNYGFVTAISRSKRSMVDASNFSDLNPSAAANVKTVKTYGAYLTELCFMKAEIDFPPTRFENSRPEDEGKLHLKYRQDRLGDVLRDFPFIMQALEALLQIDLKVLPMTQAARNQLGRDFALFWKCAQECAETITDLFFTIDPRQQKTECTGAKNMFTRFVSEYPRILGDARQRMSGIPEIELPRMGEPPFDLLDDMEAYVRDGPSRMLGTVGNYGGSLGPVGIGQAGGRGPGGGPVLDSAFFLLDDFSEGATQSSADDAAFNPFAAEAQAEETAKKTSETKEERKARRRREKEEAAALEKLKEQAALPYAGGEAGAARGTSEYEKFSDPSFDPFTQPSAQQASKSAIGSNAAAAYQTQIVQQQQQQVALKRRQLAQQQLALRQRQQQAQVALIRRQQEVALVKQRQLKALQQQQQQQHSQQKQVQAGQISQQLAVTQRQAAAQQQTAAQGQTTAPQALAQRQAAVQQQAVLRQQAAQQQAAARQQQVAQQQAAARQQQVTQQQVAARQQQASQQQLSAQQQMIRAQQEQQRQALLLQQQQAQQRYAR</sequence>
<evidence type="ECO:0000256" key="1">
    <source>
        <dbReference type="SAM" id="Coils"/>
    </source>
</evidence>
<feature type="compositionally biased region" description="Polar residues" evidence="2">
    <location>
        <begin position="476"/>
        <end position="488"/>
    </location>
</feature>
<comment type="caution">
    <text evidence="3">The sequence shown here is derived from an EMBL/GenBank/DDBJ whole genome shotgun (WGS) entry which is preliminary data.</text>
</comment>
<dbReference type="GO" id="GO:0030136">
    <property type="term" value="C:clathrin-coated vesicle"/>
    <property type="evidence" value="ECO:0007669"/>
    <property type="project" value="TreeGrafter"/>
</dbReference>
<evidence type="ECO:0008006" key="5">
    <source>
        <dbReference type="Google" id="ProtNLM"/>
    </source>
</evidence>
<reference evidence="3 4" key="1">
    <citation type="journal article" date="2023" name="Nat. Commun.">
        <title>Origin of minicircular mitochondrial genomes in red algae.</title>
        <authorList>
            <person name="Lee Y."/>
            <person name="Cho C.H."/>
            <person name="Lee Y.M."/>
            <person name="Park S.I."/>
            <person name="Yang J.H."/>
            <person name="West J.A."/>
            <person name="Bhattacharya D."/>
            <person name="Yoon H.S."/>
        </authorList>
    </citation>
    <scope>NUCLEOTIDE SEQUENCE [LARGE SCALE GENOMIC DNA]</scope>
    <source>
        <strain evidence="3 4">CCMP1338</strain>
        <tissue evidence="3">Whole cell</tissue>
    </source>
</reference>
<gene>
    <name evidence="3" type="ORF">NDN08_003908</name>
</gene>
<evidence type="ECO:0000256" key="2">
    <source>
        <dbReference type="SAM" id="MobiDB-lite"/>
    </source>
</evidence>
<accession>A0AAV8UKI3</accession>
<dbReference type="Gene3D" id="1.25.40.90">
    <property type="match status" value="1"/>
</dbReference>
<dbReference type="InterPro" id="IPR045192">
    <property type="entry name" value="AP180-like"/>
</dbReference>
<proteinExistence type="predicted"/>
<feature type="compositionally biased region" description="Basic and acidic residues" evidence="2">
    <location>
        <begin position="1"/>
        <end position="13"/>
    </location>
</feature>
<dbReference type="GO" id="GO:0005905">
    <property type="term" value="C:clathrin-coated pit"/>
    <property type="evidence" value="ECO:0007669"/>
    <property type="project" value="TreeGrafter"/>
</dbReference>
<feature type="region of interest" description="Disordered" evidence="2">
    <location>
        <begin position="411"/>
        <end position="488"/>
    </location>
</feature>
<dbReference type="Proteomes" id="UP001157974">
    <property type="component" value="Unassembled WGS sequence"/>
</dbReference>
<dbReference type="GO" id="GO:0032050">
    <property type="term" value="F:clathrin heavy chain binding"/>
    <property type="evidence" value="ECO:0007669"/>
    <property type="project" value="TreeGrafter"/>
</dbReference>
<dbReference type="PANTHER" id="PTHR22951">
    <property type="entry name" value="CLATHRIN ASSEMBLY PROTEIN"/>
    <property type="match status" value="1"/>
</dbReference>
<keyword evidence="4" id="KW-1185">Reference proteome</keyword>